<sequence length="197" mass="21517">MWTALVALLLFPQSLGFRVESGCMKWRHVSNPVSGVCCEVCHSGSCRPCPAGTFNNQPHSRCVKWMESCPEPDQRVTTPGTAFSDIVCSTEPDRRPTTPQADLSPRHSHDSVGFVLAVSVVCTCLIICVALPLLVTSVWRRGEPMKKPQDTQEVLAGQRSVSDLEHCSFCFPQEECGSISAASLISHGDDKPFELVV</sequence>
<keyword evidence="2" id="KW-0732">Signal</keyword>
<dbReference type="EMBL" id="JAROKS010000011">
    <property type="protein sequence ID" value="KAK1799760.1"/>
    <property type="molecule type" value="Genomic_DNA"/>
</dbReference>
<protein>
    <recommendedName>
        <fullName evidence="3">TNFR-Cys domain-containing protein</fullName>
    </recommendedName>
</protein>
<dbReference type="PANTHER" id="PTHR47139:SF1">
    <property type="entry name" value="TUMOR NECROSIS FACTOR RECEPTOR SUPERFAMILY MEMBER 9"/>
    <property type="match status" value="1"/>
</dbReference>
<evidence type="ECO:0000256" key="2">
    <source>
        <dbReference type="SAM" id="SignalP"/>
    </source>
</evidence>
<keyword evidence="1" id="KW-1133">Transmembrane helix</keyword>
<dbReference type="AlphaFoldDB" id="A0AAD8ZLP2"/>
<evidence type="ECO:0000313" key="4">
    <source>
        <dbReference type="EMBL" id="KAK1799760.1"/>
    </source>
</evidence>
<evidence type="ECO:0000256" key="1">
    <source>
        <dbReference type="SAM" id="Phobius"/>
    </source>
</evidence>
<evidence type="ECO:0000313" key="5">
    <source>
        <dbReference type="Proteomes" id="UP001239994"/>
    </source>
</evidence>
<feature type="domain" description="TNFR-Cys" evidence="3">
    <location>
        <begin position="49"/>
        <end position="88"/>
    </location>
</feature>
<feature type="chain" id="PRO_5042064825" description="TNFR-Cys domain-containing protein" evidence="2">
    <location>
        <begin position="17"/>
        <end position="197"/>
    </location>
</feature>
<dbReference type="Proteomes" id="UP001239994">
    <property type="component" value="Unassembled WGS sequence"/>
</dbReference>
<keyword evidence="1" id="KW-0812">Transmembrane</keyword>
<comment type="caution">
    <text evidence="4">The sequence shown here is derived from an EMBL/GenBank/DDBJ whole genome shotgun (WGS) entry which is preliminary data.</text>
</comment>
<proteinExistence type="predicted"/>
<evidence type="ECO:0000259" key="3">
    <source>
        <dbReference type="SMART" id="SM00208"/>
    </source>
</evidence>
<dbReference type="PANTHER" id="PTHR47139">
    <property type="entry name" value="TUMOR NECROSIS FACTOR RECEPTOR SUPERFAMILY MEMBER 9"/>
    <property type="match status" value="1"/>
</dbReference>
<dbReference type="GO" id="GO:0042127">
    <property type="term" value="P:regulation of cell population proliferation"/>
    <property type="evidence" value="ECO:0007669"/>
    <property type="project" value="TreeGrafter"/>
</dbReference>
<dbReference type="SMART" id="SM00208">
    <property type="entry name" value="TNFR"/>
    <property type="match status" value="1"/>
</dbReference>
<accession>A0AAD8ZLP2</accession>
<dbReference type="GO" id="GO:0038023">
    <property type="term" value="F:signaling receptor activity"/>
    <property type="evidence" value="ECO:0007669"/>
    <property type="project" value="TreeGrafter"/>
</dbReference>
<gene>
    <name evidence="4" type="ORF">P4O66_006099</name>
</gene>
<keyword evidence="1" id="KW-0472">Membrane</keyword>
<dbReference type="Gene3D" id="2.10.50.10">
    <property type="entry name" value="Tumor Necrosis Factor Receptor, subunit A, domain 2"/>
    <property type="match status" value="1"/>
</dbReference>
<reference evidence="4" key="1">
    <citation type="submission" date="2023-03" db="EMBL/GenBank/DDBJ databases">
        <title>Electrophorus voltai genome.</title>
        <authorList>
            <person name="Bian C."/>
        </authorList>
    </citation>
    <scope>NUCLEOTIDE SEQUENCE</scope>
    <source>
        <strain evidence="4">CB-2022</strain>
        <tissue evidence="4">Muscle</tissue>
    </source>
</reference>
<feature type="transmembrane region" description="Helical" evidence="1">
    <location>
        <begin position="112"/>
        <end position="139"/>
    </location>
</feature>
<keyword evidence="5" id="KW-1185">Reference proteome</keyword>
<dbReference type="InterPro" id="IPR001368">
    <property type="entry name" value="TNFR/NGFR_Cys_rich_reg"/>
</dbReference>
<feature type="signal peptide" evidence="2">
    <location>
        <begin position="1"/>
        <end position="16"/>
    </location>
</feature>
<organism evidence="4 5">
    <name type="scientific">Electrophorus voltai</name>
    <dbReference type="NCBI Taxonomy" id="2609070"/>
    <lineage>
        <taxon>Eukaryota</taxon>
        <taxon>Metazoa</taxon>
        <taxon>Chordata</taxon>
        <taxon>Craniata</taxon>
        <taxon>Vertebrata</taxon>
        <taxon>Euteleostomi</taxon>
        <taxon>Actinopterygii</taxon>
        <taxon>Neopterygii</taxon>
        <taxon>Teleostei</taxon>
        <taxon>Ostariophysi</taxon>
        <taxon>Gymnotiformes</taxon>
        <taxon>Gymnotoidei</taxon>
        <taxon>Gymnotidae</taxon>
        <taxon>Electrophorus</taxon>
    </lineage>
</organism>
<name>A0AAD8ZLP2_9TELE</name>